<dbReference type="GO" id="GO:0050118">
    <property type="term" value="F:N-acetyldiaminopimelate deacetylase activity"/>
    <property type="evidence" value="ECO:0007669"/>
    <property type="project" value="UniProtKB-ARBA"/>
</dbReference>
<feature type="binding site" evidence="2">
    <location>
        <position position="169"/>
    </location>
    <ligand>
        <name>Mn(2+)</name>
        <dbReference type="ChEBI" id="CHEBI:29035"/>
        <label>2</label>
    </ligand>
</feature>
<evidence type="ECO:0000256" key="2">
    <source>
        <dbReference type="PIRSR" id="PIRSR005962-1"/>
    </source>
</evidence>
<feature type="binding site" evidence="2">
    <location>
        <position position="379"/>
    </location>
    <ligand>
        <name>Mn(2+)</name>
        <dbReference type="ChEBI" id="CHEBI:29035"/>
        <label>2</label>
    </ligand>
</feature>
<dbReference type="FunFam" id="3.30.70.360:FF:000001">
    <property type="entry name" value="N-acetyldiaminopimelate deacetylase"/>
    <property type="match status" value="1"/>
</dbReference>
<dbReference type="PANTHER" id="PTHR11014">
    <property type="entry name" value="PEPTIDASE M20 FAMILY MEMBER"/>
    <property type="match status" value="1"/>
</dbReference>
<reference evidence="4" key="2">
    <citation type="submission" date="2021-04" db="EMBL/GenBank/DDBJ databases">
        <authorList>
            <person name="Dong X."/>
        </authorList>
    </citation>
    <scope>NUCLEOTIDE SEQUENCE</scope>
    <source>
        <strain evidence="4">ZWT</strain>
    </source>
</reference>
<dbReference type="SUPFAM" id="SSF55031">
    <property type="entry name" value="Bacterial exopeptidase dimerisation domain"/>
    <property type="match status" value="1"/>
</dbReference>
<dbReference type="RefSeq" id="WP_250859018.1">
    <property type="nucleotide sequence ID" value="NZ_JAGSOJ010000002.1"/>
</dbReference>
<protein>
    <submittedName>
        <fullName evidence="4">Amidohydrolase</fullName>
    </submittedName>
</protein>
<dbReference type="InterPro" id="IPR002933">
    <property type="entry name" value="Peptidase_M20"/>
</dbReference>
<gene>
    <name evidence="4" type="ORF">KDK92_09470</name>
</gene>
<keyword evidence="5" id="KW-1185">Reference proteome</keyword>
<keyword evidence="2" id="KW-0479">Metal-binding</keyword>
<accession>A0A9J6NZW2</accession>
<feature type="binding site" evidence="2">
    <location>
        <position position="107"/>
    </location>
    <ligand>
        <name>Mn(2+)</name>
        <dbReference type="ChEBI" id="CHEBI:29035"/>
        <label>2</label>
    </ligand>
</feature>
<comment type="cofactor">
    <cofactor evidence="2">
        <name>Mn(2+)</name>
        <dbReference type="ChEBI" id="CHEBI:29035"/>
    </cofactor>
    <text evidence="2">The Mn(2+) ion enhances activity.</text>
</comment>
<organism evidence="4 5">
    <name type="scientific">Oceanirhabdus seepicola</name>
    <dbReference type="NCBI Taxonomy" id="2828781"/>
    <lineage>
        <taxon>Bacteria</taxon>
        <taxon>Bacillati</taxon>
        <taxon>Bacillota</taxon>
        <taxon>Clostridia</taxon>
        <taxon>Eubacteriales</taxon>
        <taxon>Clostridiaceae</taxon>
        <taxon>Oceanirhabdus</taxon>
    </lineage>
</organism>
<dbReference type="CDD" id="cd03886">
    <property type="entry name" value="M20_Acy1"/>
    <property type="match status" value="1"/>
</dbReference>
<name>A0A9J6NZW2_9CLOT</name>
<dbReference type="GO" id="GO:0019877">
    <property type="term" value="P:diaminopimelate biosynthetic process"/>
    <property type="evidence" value="ECO:0007669"/>
    <property type="project" value="UniProtKB-ARBA"/>
</dbReference>
<dbReference type="GO" id="GO:0046872">
    <property type="term" value="F:metal ion binding"/>
    <property type="evidence" value="ECO:0007669"/>
    <property type="project" value="UniProtKB-KW"/>
</dbReference>
<feature type="domain" description="Peptidase M20 dimerisation" evidence="3">
    <location>
        <begin position="191"/>
        <end position="287"/>
    </location>
</feature>
<dbReference type="AlphaFoldDB" id="A0A9J6NZW2"/>
<feature type="binding site" evidence="2">
    <location>
        <position position="109"/>
    </location>
    <ligand>
        <name>Mn(2+)</name>
        <dbReference type="ChEBI" id="CHEBI:29035"/>
        <label>2</label>
    </ligand>
</feature>
<dbReference type="SUPFAM" id="SSF53187">
    <property type="entry name" value="Zn-dependent exopeptidases"/>
    <property type="match status" value="1"/>
</dbReference>
<dbReference type="PANTHER" id="PTHR11014:SF63">
    <property type="entry name" value="METALLOPEPTIDASE, PUTATIVE (AFU_ORTHOLOGUE AFUA_6G09600)-RELATED"/>
    <property type="match status" value="1"/>
</dbReference>
<dbReference type="InterPro" id="IPR017439">
    <property type="entry name" value="Amidohydrolase"/>
</dbReference>
<reference evidence="4" key="1">
    <citation type="journal article" date="2021" name="mSystems">
        <title>Bacteria and Archaea Synergistically Convert Glycine Betaine to Biogenic Methane in the Formosa Cold Seep of the South China Sea.</title>
        <authorList>
            <person name="Li L."/>
            <person name="Zhang W."/>
            <person name="Zhang S."/>
            <person name="Song L."/>
            <person name="Sun Q."/>
            <person name="Zhang H."/>
            <person name="Xiang H."/>
            <person name="Dong X."/>
        </authorList>
    </citation>
    <scope>NUCLEOTIDE SEQUENCE</scope>
    <source>
        <strain evidence="4">ZWT</strain>
    </source>
</reference>
<dbReference type="Gene3D" id="3.40.630.10">
    <property type="entry name" value="Zn peptidases"/>
    <property type="match status" value="1"/>
</dbReference>
<sequence>MKVDIYDKIMNLANKYEEDVIKIRRDIHMHPELSFQEVRTSEIVAKKLEELGIEVQREIGKTGVVGILKGRNPEKVIALRADMDALPLQEINDLPFKSINDGIMHACGHDCHTANLLGVAMILSELKDELTGTVKFIFQPAEENGGGGREMVKEGVLENPKVDAILGLHVGSMPLGVVGMGYGAISAYSDKFTLRVKGKKAHTSMPQQGVDAIVIAANIITALQSILSRQISPFETATFSLGQINGGTAPNIVPDMIEIVGMMRCVSKEARETIKTKIEKISKSVAEGMDGDCEFIFKEGYPSVINDKELTDLVKETTCERYEAIKDKIGLNVPQNFDIKNLIKVIDKPMLGSEDFGFYAQKIPASFIFVGSGDSAPPHNSKFMVDEKVFKLTLNILASAAVKYLND</sequence>
<dbReference type="Pfam" id="PF07687">
    <property type="entry name" value="M20_dimer"/>
    <property type="match status" value="1"/>
</dbReference>
<dbReference type="NCBIfam" id="TIGR01891">
    <property type="entry name" value="amidohydrolases"/>
    <property type="match status" value="1"/>
</dbReference>
<dbReference type="InterPro" id="IPR036264">
    <property type="entry name" value="Bact_exopeptidase_dim_dom"/>
</dbReference>
<dbReference type="InterPro" id="IPR011650">
    <property type="entry name" value="Peptidase_M20_dimer"/>
</dbReference>
<evidence type="ECO:0000256" key="1">
    <source>
        <dbReference type="ARBA" id="ARBA00022801"/>
    </source>
</evidence>
<evidence type="ECO:0000313" key="4">
    <source>
        <dbReference type="EMBL" id="MCM1989970.1"/>
    </source>
</evidence>
<comment type="caution">
    <text evidence="4">The sequence shown here is derived from an EMBL/GenBank/DDBJ whole genome shotgun (WGS) entry which is preliminary data.</text>
</comment>
<evidence type="ECO:0000259" key="3">
    <source>
        <dbReference type="Pfam" id="PF07687"/>
    </source>
</evidence>
<keyword evidence="2" id="KW-0464">Manganese</keyword>
<keyword evidence="1" id="KW-0378">Hydrolase</keyword>
<proteinExistence type="predicted"/>
<evidence type="ECO:0000313" key="5">
    <source>
        <dbReference type="Proteomes" id="UP001056429"/>
    </source>
</evidence>
<feature type="binding site" evidence="2">
    <location>
        <position position="143"/>
    </location>
    <ligand>
        <name>Mn(2+)</name>
        <dbReference type="ChEBI" id="CHEBI:29035"/>
        <label>2</label>
    </ligand>
</feature>
<dbReference type="Pfam" id="PF01546">
    <property type="entry name" value="Peptidase_M20"/>
    <property type="match status" value="1"/>
</dbReference>
<dbReference type="EMBL" id="JAGSOJ010000002">
    <property type="protein sequence ID" value="MCM1989970.1"/>
    <property type="molecule type" value="Genomic_DNA"/>
</dbReference>
<dbReference type="PIRSF" id="PIRSF005962">
    <property type="entry name" value="Pept_M20D_amidohydro"/>
    <property type="match status" value="1"/>
</dbReference>
<dbReference type="Gene3D" id="3.30.70.360">
    <property type="match status" value="1"/>
</dbReference>
<dbReference type="Proteomes" id="UP001056429">
    <property type="component" value="Unassembled WGS sequence"/>
</dbReference>